<dbReference type="AlphaFoldDB" id="A0A327KGI5"/>
<reference evidence="1 2" key="1">
    <citation type="submission" date="2017-07" db="EMBL/GenBank/DDBJ databases">
        <title>Draft Genome Sequences of Select Purple Nonsulfur Bacteria.</title>
        <authorList>
            <person name="Lasarre B."/>
            <person name="Mckinlay J.B."/>
        </authorList>
    </citation>
    <scope>NUCLEOTIDE SEQUENCE [LARGE SCALE GENOMIC DNA]</scope>
    <source>
        <strain evidence="1 2">DSM 5909</strain>
    </source>
</reference>
<dbReference type="RefSeq" id="WP_170149881.1">
    <property type="nucleotide sequence ID" value="NZ_NPEX01000490.1"/>
</dbReference>
<protein>
    <submittedName>
        <fullName evidence="1">Uncharacterized protein</fullName>
    </submittedName>
</protein>
<sequence>RPAEAAAADLSPEEVDHARREVARWTATVAAGSRHHPGHSPSDLVELLGRLPQPLWRPLGLALVLAGKAVRHEPLKALGRTVKLMAKRRVAAPRAEDATARPVAT</sequence>
<organism evidence="1 2">
    <name type="scientific">Rhodoplanes roseus</name>
    <dbReference type="NCBI Taxonomy" id="29409"/>
    <lineage>
        <taxon>Bacteria</taxon>
        <taxon>Pseudomonadati</taxon>
        <taxon>Pseudomonadota</taxon>
        <taxon>Alphaproteobacteria</taxon>
        <taxon>Hyphomicrobiales</taxon>
        <taxon>Nitrobacteraceae</taxon>
        <taxon>Rhodoplanes</taxon>
    </lineage>
</organism>
<comment type="caution">
    <text evidence="1">The sequence shown here is derived from an EMBL/GenBank/DDBJ whole genome shotgun (WGS) entry which is preliminary data.</text>
</comment>
<accession>A0A327KGI5</accession>
<keyword evidence="2" id="KW-1185">Reference proteome</keyword>
<proteinExistence type="predicted"/>
<feature type="non-terminal residue" evidence="1">
    <location>
        <position position="1"/>
    </location>
</feature>
<dbReference type="Proteomes" id="UP000249130">
    <property type="component" value="Unassembled WGS sequence"/>
</dbReference>
<evidence type="ECO:0000313" key="2">
    <source>
        <dbReference type="Proteomes" id="UP000249130"/>
    </source>
</evidence>
<gene>
    <name evidence="1" type="ORF">CH341_30340</name>
</gene>
<name>A0A327KGI5_9BRAD</name>
<dbReference type="EMBL" id="NPEX01000490">
    <property type="protein sequence ID" value="RAI36492.1"/>
    <property type="molecule type" value="Genomic_DNA"/>
</dbReference>
<evidence type="ECO:0000313" key="1">
    <source>
        <dbReference type="EMBL" id="RAI36492.1"/>
    </source>
</evidence>